<dbReference type="Proteomes" id="UP000621631">
    <property type="component" value="Unassembled WGS sequence"/>
</dbReference>
<keyword evidence="2" id="KW-1185">Reference proteome</keyword>
<protein>
    <submittedName>
        <fullName evidence="1">Uncharacterized protein</fullName>
    </submittedName>
</protein>
<dbReference type="RefSeq" id="WP_019376698.1">
    <property type="nucleotide sequence ID" value="NZ_CP017962.1"/>
</dbReference>
<sequence length="55" mass="6370">MYKVVAIGTNEVNADMAFDGKVITFHSYEEAELFLKESQQKVFLPDNYKLVIKKE</sequence>
<organism evidence="1 2">
    <name type="scientific">Virgibacillus halodenitrificans</name>
    <name type="common">Bacillus halodenitrificans</name>
    <dbReference type="NCBI Taxonomy" id="1482"/>
    <lineage>
        <taxon>Bacteria</taxon>
        <taxon>Bacillati</taxon>
        <taxon>Bacillota</taxon>
        <taxon>Bacilli</taxon>
        <taxon>Bacillales</taxon>
        <taxon>Bacillaceae</taxon>
        <taxon>Virgibacillus</taxon>
    </lineage>
</organism>
<dbReference type="GeneID" id="71516575"/>
<proteinExistence type="predicted"/>
<accession>A0ABR7VRP1</accession>
<dbReference type="EMBL" id="JACWEZ010000007">
    <property type="protein sequence ID" value="MBD1223442.1"/>
    <property type="molecule type" value="Genomic_DNA"/>
</dbReference>
<reference evidence="1 2" key="1">
    <citation type="submission" date="2020-09" db="EMBL/GenBank/DDBJ databases">
        <title>Draft Genome Sequences of Oil-Oxidizing Bacteria Halomonas titanicae, Marinobacter lutaoensis, and Virgibacillus halodenitrificans Isolated from Highly Saline Environments.</title>
        <authorList>
            <person name="Grouzdev D.S."/>
            <person name="Sokolova D.S."/>
            <person name="Semenova E.M."/>
            <person name="Borzenkov I.A."/>
            <person name="Bidzhieva S.K."/>
            <person name="Poltaraus A.B."/>
            <person name="Nazina T.N."/>
        </authorList>
    </citation>
    <scope>NUCLEOTIDE SEQUENCE [LARGE SCALE GENOMIC DNA]</scope>
    <source>
        <strain evidence="1 2">VKM B-3472D</strain>
    </source>
</reference>
<name>A0ABR7VRP1_VIRHA</name>
<evidence type="ECO:0000313" key="2">
    <source>
        <dbReference type="Proteomes" id="UP000621631"/>
    </source>
</evidence>
<evidence type="ECO:0000313" key="1">
    <source>
        <dbReference type="EMBL" id="MBD1223442.1"/>
    </source>
</evidence>
<comment type="caution">
    <text evidence="1">The sequence shown here is derived from an EMBL/GenBank/DDBJ whole genome shotgun (WGS) entry which is preliminary data.</text>
</comment>
<gene>
    <name evidence="1" type="ORF">IC602_12620</name>
</gene>